<dbReference type="InterPro" id="IPR001304">
    <property type="entry name" value="C-type_lectin-like"/>
</dbReference>
<feature type="domain" description="C-type lectin" evidence="1">
    <location>
        <begin position="52"/>
        <end position="161"/>
    </location>
</feature>
<proteinExistence type="predicted"/>
<evidence type="ECO:0000313" key="2">
    <source>
        <dbReference type="EMBL" id="GFS27772.1"/>
    </source>
</evidence>
<sequence>MYNSATGLCTPGLYLKGGIAGALLAPTSAEGNLFAPATCDTSDGFALVKSGTLSACIWASTTEMTYSNARAFCRNVGAHLYVSRSVERFNLLPHGIVYIIGLTDRAKEGTFVWDDNGNVITESLKSSLFMPGEPSNSENREDCVAVVAGGTGNFANDIACEGVEFRFVCERPLVL</sequence>
<organism evidence="2 3">
    <name type="scientific">Elysia marginata</name>
    <dbReference type="NCBI Taxonomy" id="1093978"/>
    <lineage>
        <taxon>Eukaryota</taxon>
        <taxon>Metazoa</taxon>
        <taxon>Spiralia</taxon>
        <taxon>Lophotrochozoa</taxon>
        <taxon>Mollusca</taxon>
        <taxon>Gastropoda</taxon>
        <taxon>Heterobranchia</taxon>
        <taxon>Euthyneura</taxon>
        <taxon>Panpulmonata</taxon>
        <taxon>Sacoglossa</taxon>
        <taxon>Placobranchoidea</taxon>
        <taxon>Plakobranchidae</taxon>
        <taxon>Elysia</taxon>
    </lineage>
</organism>
<dbReference type="SMART" id="SM00034">
    <property type="entry name" value="CLECT"/>
    <property type="match status" value="1"/>
</dbReference>
<evidence type="ECO:0000259" key="1">
    <source>
        <dbReference type="PROSITE" id="PS50041"/>
    </source>
</evidence>
<name>A0AAV4K200_9GAST</name>
<dbReference type="PROSITE" id="PS50041">
    <property type="entry name" value="C_TYPE_LECTIN_2"/>
    <property type="match status" value="1"/>
</dbReference>
<dbReference type="Gene3D" id="3.10.100.10">
    <property type="entry name" value="Mannose-Binding Protein A, subunit A"/>
    <property type="match status" value="1"/>
</dbReference>
<dbReference type="EMBL" id="BMAT01010563">
    <property type="protein sequence ID" value="GFS27772.1"/>
    <property type="molecule type" value="Genomic_DNA"/>
</dbReference>
<dbReference type="Proteomes" id="UP000762676">
    <property type="component" value="Unassembled WGS sequence"/>
</dbReference>
<reference evidence="2 3" key="1">
    <citation type="journal article" date="2021" name="Elife">
        <title>Chloroplast acquisition without the gene transfer in kleptoplastic sea slugs, Plakobranchus ocellatus.</title>
        <authorList>
            <person name="Maeda T."/>
            <person name="Takahashi S."/>
            <person name="Yoshida T."/>
            <person name="Shimamura S."/>
            <person name="Takaki Y."/>
            <person name="Nagai Y."/>
            <person name="Toyoda A."/>
            <person name="Suzuki Y."/>
            <person name="Arimoto A."/>
            <person name="Ishii H."/>
            <person name="Satoh N."/>
            <person name="Nishiyama T."/>
            <person name="Hasebe M."/>
            <person name="Maruyama T."/>
            <person name="Minagawa J."/>
            <person name="Obokata J."/>
            <person name="Shigenobu S."/>
        </authorList>
    </citation>
    <scope>NUCLEOTIDE SEQUENCE [LARGE SCALE GENOMIC DNA]</scope>
</reference>
<accession>A0AAV4K200</accession>
<keyword evidence="3" id="KW-1185">Reference proteome</keyword>
<gene>
    <name evidence="2" type="ORF">ElyMa_005302700</name>
</gene>
<evidence type="ECO:0000313" key="3">
    <source>
        <dbReference type="Proteomes" id="UP000762676"/>
    </source>
</evidence>
<dbReference type="AlphaFoldDB" id="A0AAV4K200"/>
<protein>
    <submittedName>
        <fullName evidence="2">C-type lectin-related protein 4</fullName>
    </submittedName>
</protein>
<dbReference type="PANTHER" id="PTHR22801:SF63">
    <property type="entry name" value="C-TYPE LECTIN DOMAIN-CONTAINING PROTEIN"/>
    <property type="match status" value="1"/>
</dbReference>
<dbReference type="InterPro" id="IPR016187">
    <property type="entry name" value="CTDL_fold"/>
</dbReference>
<dbReference type="InterPro" id="IPR050801">
    <property type="entry name" value="Ca-Dep_Lectins_ImmuneDev"/>
</dbReference>
<comment type="caution">
    <text evidence="2">The sequence shown here is derived from an EMBL/GenBank/DDBJ whole genome shotgun (WGS) entry which is preliminary data.</text>
</comment>
<dbReference type="PANTHER" id="PTHR22801">
    <property type="entry name" value="LITHOSTATHINE"/>
    <property type="match status" value="1"/>
</dbReference>
<dbReference type="InterPro" id="IPR016186">
    <property type="entry name" value="C-type_lectin-like/link_sf"/>
</dbReference>
<dbReference type="Pfam" id="PF00059">
    <property type="entry name" value="Lectin_C"/>
    <property type="match status" value="1"/>
</dbReference>
<dbReference type="SUPFAM" id="SSF56436">
    <property type="entry name" value="C-type lectin-like"/>
    <property type="match status" value="1"/>
</dbReference>